<accession>A0A6A6E7P7</accession>
<protein>
    <submittedName>
        <fullName evidence="2">Uncharacterized protein</fullName>
    </submittedName>
</protein>
<keyword evidence="3" id="KW-1185">Reference proteome</keyword>
<gene>
    <name evidence="2" type="ORF">K469DRAFT_157932</name>
</gene>
<name>A0A6A6E7P7_9PEZI</name>
<reference evidence="2" key="1">
    <citation type="journal article" date="2020" name="Stud. Mycol.">
        <title>101 Dothideomycetes genomes: a test case for predicting lifestyles and emergence of pathogens.</title>
        <authorList>
            <person name="Haridas S."/>
            <person name="Albert R."/>
            <person name="Binder M."/>
            <person name="Bloem J."/>
            <person name="Labutti K."/>
            <person name="Salamov A."/>
            <person name="Andreopoulos B."/>
            <person name="Baker S."/>
            <person name="Barry K."/>
            <person name="Bills G."/>
            <person name="Bluhm B."/>
            <person name="Cannon C."/>
            <person name="Castanera R."/>
            <person name="Culley D."/>
            <person name="Daum C."/>
            <person name="Ezra D."/>
            <person name="Gonzalez J."/>
            <person name="Henrissat B."/>
            <person name="Kuo A."/>
            <person name="Liang C."/>
            <person name="Lipzen A."/>
            <person name="Lutzoni F."/>
            <person name="Magnuson J."/>
            <person name="Mondo S."/>
            <person name="Nolan M."/>
            <person name="Ohm R."/>
            <person name="Pangilinan J."/>
            <person name="Park H.-J."/>
            <person name="Ramirez L."/>
            <person name="Alfaro M."/>
            <person name="Sun H."/>
            <person name="Tritt A."/>
            <person name="Yoshinaga Y."/>
            <person name="Zwiers L.-H."/>
            <person name="Turgeon B."/>
            <person name="Goodwin S."/>
            <person name="Spatafora J."/>
            <person name="Crous P."/>
            <person name="Grigoriev I."/>
        </authorList>
    </citation>
    <scope>NUCLEOTIDE SEQUENCE</scope>
    <source>
        <strain evidence="2">CBS 207.26</strain>
    </source>
</reference>
<feature type="region of interest" description="Disordered" evidence="1">
    <location>
        <begin position="212"/>
        <end position="232"/>
    </location>
</feature>
<evidence type="ECO:0000256" key="1">
    <source>
        <dbReference type="SAM" id="MobiDB-lite"/>
    </source>
</evidence>
<organism evidence="2 3">
    <name type="scientific">Zopfia rhizophila CBS 207.26</name>
    <dbReference type="NCBI Taxonomy" id="1314779"/>
    <lineage>
        <taxon>Eukaryota</taxon>
        <taxon>Fungi</taxon>
        <taxon>Dikarya</taxon>
        <taxon>Ascomycota</taxon>
        <taxon>Pezizomycotina</taxon>
        <taxon>Dothideomycetes</taxon>
        <taxon>Dothideomycetes incertae sedis</taxon>
        <taxon>Zopfiaceae</taxon>
        <taxon>Zopfia</taxon>
    </lineage>
</organism>
<dbReference type="EMBL" id="ML994632">
    <property type="protein sequence ID" value="KAF2185876.1"/>
    <property type="molecule type" value="Genomic_DNA"/>
</dbReference>
<dbReference type="Proteomes" id="UP000800200">
    <property type="component" value="Unassembled WGS sequence"/>
</dbReference>
<dbReference type="AlphaFoldDB" id="A0A6A6E7P7"/>
<sequence>MLTFPIRDPIFCSSFMNPIHVSTYLIRICHVQSSHHSPRSLFSIPYGHLSYRKCFHYLHPISLFPFPFTVLFANRTTITIQTHNFSFPTSIHHIYSHYSQSNSESQRLFTSFIQQPFTIPILHSPSQIPPLHHSPPPFTSLTSPIAAFSVHSSPLGPPSSPSQSHLITHNRTKPTRAPHNPLPALSHPNSPDPTIRRHRRLSLLHLSRPLRSHNLSPIPISPRDRIRRPVLR</sequence>
<evidence type="ECO:0000313" key="3">
    <source>
        <dbReference type="Proteomes" id="UP000800200"/>
    </source>
</evidence>
<proteinExistence type="predicted"/>
<evidence type="ECO:0000313" key="2">
    <source>
        <dbReference type="EMBL" id="KAF2185876.1"/>
    </source>
</evidence>
<feature type="region of interest" description="Disordered" evidence="1">
    <location>
        <begin position="151"/>
        <end position="195"/>
    </location>
</feature>